<dbReference type="PANTHER" id="PTHR46797">
    <property type="entry name" value="HTH-TYPE TRANSCRIPTIONAL REGULATOR"/>
    <property type="match status" value="1"/>
</dbReference>
<keyword evidence="1" id="KW-0238">DNA-binding</keyword>
<dbReference type="AlphaFoldDB" id="A0A7K3LS77"/>
<dbReference type="Gene3D" id="2.60.120.10">
    <property type="entry name" value="Jelly Rolls"/>
    <property type="match status" value="1"/>
</dbReference>
<accession>A0A7K3LS77</accession>
<evidence type="ECO:0000256" key="1">
    <source>
        <dbReference type="ARBA" id="ARBA00023125"/>
    </source>
</evidence>
<dbReference type="Pfam" id="PF07883">
    <property type="entry name" value="Cupin_2"/>
    <property type="match status" value="1"/>
</dbReference>
<name>A0A7K3LS77_9ACTN</name>
<feature type="domain" description="HTH cro/C1-type" evidence="2">
    <location>
        <begin position="16"/>
        <end position="70"/>
    </location>
</feature>
<comment type="caution">
    <text evidence="3">The sequence shown here is derived from an EMBL/GenBank/DDBJ whole genome shotgun (WGS) entry which is preliminary data.</text>
</comment>
<keyword evidence="4" id="KW-1185">Reference proteome</keyword>
<dbReference type="CDD" id="cd02209">
    <property type="entry name" value="cupin_XRE_C"/>
    <property type="match status" value="1"/>
</dbReference>
<dbReference type="Proteomes" id="UP000466307">
    <property type="component" value="Unassembled WGS sequence"/>
</dbReference>
<dbReference type="InterPro" id="IPR001387">
    <property type="entry name" value="Cro/C1-type_HTH"/>
</dbReference>
<proteinExistence type="predicted"/>
<evidence type="ECO:0000313" key="4">
    <source>
        <dbReference type="Proteomes" id="UP000466307"/>
    </source>
</evidence>
<dbReference type="InterPro" id="IPR013096">
    <property type="entry name" value="Cupin_2"/>
</dbReference>
<dbReference type="InterPro" id="IPR011051">
    <property type="entry name" value="RmlC_Cupin_sf"/>
</dbReference>
<dbReference type="PANTHER" id="PTHR46797:SF1">
    <property type="entry name" value="METHYLPHOSPHONATE SYNTHASE"/>
    <property type="match status" value="1"/>
</dbReference>
<dbReference type="EMBL" id="JAADZU010000056">
    <property type="protein sequence ID" value="NDK91090.1"/>
    <property type="molecule type" value="Genomic_DNA"/>
</dbReference>
<dbReference type="SUPFAM" id="SSF47413">
    <property type="entry name" value="lambda repressor-like DNA-binding domains"/>
    <property type="match status" value="1"/>
</dbReference>
<dbReference type="SUPFAM" id="SSF51182">
    <property type="entry name" value="RmlC-like cupins"/>
    <property type="match status" value="1"/>
</dbReference>
<dbReference type="Pfam" id="PF01381">
    <property type="entry name" value="HTH_3"/>
    <property type="match status" value="1"/>
</dbReference>
<dbReference type="GO" id="GO:0005829">
    <property type="term" value="C:cytosol"/>
    <property type="evidence" value="ECO:0007669"/>
    <property type="project" value="TreeGrafter"/>
</dbReference>
<sequence>MDDDQAMLARTLGASIRSARKAAGMTMAEVARRADLSQPFLSQVENGNTAPSVINLHKIAQTLGTTAHALLEEGSRQPTTVIRAADARQYNLGPSAVVRFCLSGTRSLDCNEVTAEPHSGAEAATTHAGEEFVYVISGTVRLSIDGVDHILAPGDTAHFPATLAHQWFNDTDDEVRFLFVSTPPSF</sequence>
<protein>
    <submittedName>
        <fullName evidence="3">Helix-turn-helix domain-containing protein</fullName>
    </submittedName>
</protein>
<dbReference type="GO" id="GO:0003700">
    <property type="term" value="F:DNA-binding transcription factor activity"/>
    <property type="evidence" value="ECO:0007669"/>
    <property type="project" value="TreeGrafter"/>
</dbReference>
<dbReference type="InterPro" id="IPR050807">
    <property type="entry name" value="TransReg_Diox_bact_type"/>
</dbReference>
<dbReference type="GO" id="GO:0003677">
    <property type="term" value="F:DNA binding"/>
    <property type="evidence" value="ECO:0007669"/>
    <property type="project" value="UniProtKB-KW"/>
</dbReference>
<dbReference type="Gene3D" id="1.10.260.40">
    <property type="entry name" value="lambda repressor-like DNA-binding domains"/>
    <property type="match status" value="1"/>
</dbReference>
<dbReference type="RefSeq" id="WP_059035502.1">
    <property type="nucleotide sequence ID" value="NZ_JAADZU010000056.1"/>
</dbReference>
<dbReference type="CDD" id="cd00093">
    <property type="entry name" value="HTH_XRE"/>
    <property type="match status" value="1"/>
</dbReference>
<gene>
    <name evidence="3" type="ORF">GYA93_16090</name>
</gene>
<dbReference type="SMART" id="SM00530">
    <property type="entry name" value="HTH_XRE"/>
    <property type="match status" value="1"/>
</dbReference>
<dbReference type="InterPro" id="IPR014710">
    <property type="entry name" value="RmlC-like_jellyroll"/>
</dbReference>
<evidence type="ECO:0000259" key="2">
    <source>
        <dbReference type="PROSITE" id="PS50943"/>
    </source>
</evidence>
<evidence type="ECO:0000313" key="3">
    <source>
        <dbReference type="EMBL" id="NDK91090.1"/>
    </source>
</evidence>
<organism evidence="3 4">
    <name type="scientific">Gordonia desulfuricans</name>
    <dbReference type="NCBI Taxonomy" id="89051"/>
    <lineage>
        <taxon>Bacteria</taxon>
        <taxon>Bacillati</taxon>
        <taxon>Actinomycetota</taxon>
        <taxon>Actinomycetes</taxon>
        <taxon>Mycobacteriales</taxon>
        <taxon>Gordoniaceae</taxon>
        <taxon>Gordonia</taxon>
    </lineage>
</organism>
<reference evidence="3 4" key="1">
    <citation type="submission" date="2020-01" db="EMBL/GenBank/DDBJ databases">
        <title>Investigation of new actinobacteria for the biodesulphurisation of diesel fuel.</title>
        <authorList>
            <person name="Athi Narayanan S.M."/>
        </authorList>
    </citation>
    <scope>NUCLEOTIDE SEQUENCE [LARGE SCALE GENOMIC DNA]</scope>
    <source>
        <strain evidence="3 4">213E</strain>
    </source>
</reference>
<dbReference type="InterPro" id="IPR010982">
    <property type="entry name" value="Lambda_DNA-bd_dom_sf"/>
</dbReference>
<dbReference type="PROSITE" id="PS50943">
    <property type="entry name" value="HTH_CROC1"/>
    <property type="match status" value="1"/>
</dbReference>